<dbReference type="PANTHER" id="PTHR11669">
    <property type="entry name" value="REPLICATION FACTOR C / DNA POLYMERASE III GAMMA-TAU SUBUNIT"/>
    <property type="match status" value="1"/>
</dbReference>
<keyword evidence="7" id="KW-1185">Reference proteome</keyword>
<dbReference type="InterPro" id="IPR050238">
    <property type="entry name" value="DNA_Rep/Repair_Clamp_Loader"/>
</dbReference>
<dbReference type="GO" id="GO:0005663">
    <property type="term" value="C:DNA replication factor C complex"/>
    <property type="evidence" value="ECO:0007669"/>
    <property type="project" value="TreeGrafter"/>
</dbReference>
<evidence type="ECO:0000256" key="1">
    <source>
        <dbReference type="ARBA" id="ARBA00005378"/>
    </source>
</evidence>
<reference evidence="6 7" key="1">
    <citation type="submission" date="2017-12" db="EMBL/GenBank/DDBJ databases">
        <authorList>
            <person name="Pombert J.-F."/>
            <person name="Haag K.L."/>
            <person name="Ebert D."/>
        </authorList>
    </citation>
    <scope>NUCLEOTIDE SEQUENCE [LARGE SCALE GENOMIC DNA]</scope>
    <source>
        <strain evidence="6">BE-OM-2</strain>
    </source>
</reference>
<comment type="caution">
    <text evidence="6">The sequence shown here is derived from an EMBL/GenBank/DDBJ whole genome shotgun (WGS) entry which is preliminary data.</text>
</comment>
<dbReference type="Proteomes" id="UP000291404">
    <property type="component" value="Unassembled WGS sequence"/>
</dbReference>
<dbReference type="SMART" id="SM00382">
    <property type="entry name" value="AAA"/>
    <property type="match status" value="1"/>
</dbReference>
<evidence type="ECO:0000259" key="5">
    <source>
        <dbReference type="SMART" id="SM00382"/>
    </source>
</evidence>
<protein>
    <submittedName>
        <fullName evidence="6">Small subunit of replication factor C</fullName>
    </submittedName>
</protein>
<dbReference type="GO" id="GO:0031391">
    <property type="term" value="C:Elg1 RFC-like complex"/>
    <property type="evidence" value="ECO:0007669"/>
    <property type="project" value="UniProtKB-ARBA"/>
</dbReference>
<evidence type="ECO:0000256" key="3">
    <source>
        <dbReference type="ARBA" id="ARBA00022741"/>
    </source>
</evidence>
<dbReference type="STRING" id="148818.A0A4Q9LJ02"/>
<dbReference type="Gene3D" id="3.40.50.300">
    <property type="entry name" value="P-loop containing nucleotide triphosphate hydrolases"/>
    <property type="match status" value="1"/>
</dbReference>
<dbReference type="SUPFAM" id="SSF52540">
    <property type="entry name" value="P-loop containing nucleoside triphosphate hydrolases"/>
    <property type="match status" value="1"/>
</dbReference>
<feature type="domain" description="AAA+ ATPase" evidence="5">
    <location>
        <begin position="34"/>
        <end position="172"/>
    </location>
</feature>
<dbReference type="PANTHER" id="PTHR11669:SF20">
    <property type="entry name" value="REPLICATION FACTOR C SUBUNIT 4"/>
    <property type="match status" value="1"/>
</dbReference>
<dbReference type="GO" id="GO:0005524">
    <property type="term" value="F:ATP binding"/>
    <property type="evidence" value="ECO:0007669"/>
    <property type="project" value="UniProtKB-KW"/>
</dbReference>
<evidence type="ECO:0000256" key="2">
    <source>
        <dbReference type="ARBA" id="ARBA00022705"/>
    </source>
</evidence>
<dbReference type="Gene3D" id="1.20.272.10">
    <property type="match status" value="1"/>
</dbReference>
<keyword evidence="3" id="KW-0547">Nucleotide-binding</keyword>
<dbReference type="InterPro" id="IPR027417">
    <property type="entry name" value="P-loop_NTPase"/>
</dbReference>
<keyword evidence="4" id="KW-0067">ATP-binding</keyword>
<keyword evidence="2" id="KW-0235">DNA replication</keyword>
<dbReference type="GO" id="GO:0003689">
    <property type="term" value="F:DNA clamp loader activity"/>
    <property type="evidence" value="ECO:0007669"/>
    <property type="project" value="TreeGrafter"/>
</dbReference>
<accession>A0A4Q9LJ02</accession>
<dbReference type="GO" id="GO:0016887">
    <property type="term" value="F:ATP hydrolysis activity"/>
    <property type="evidence" value="ECO:0007669"/>
    <property type="project" value="InterPro"/>
</dbReference>
<dbReference type="Pfam" id="PF00004">
    <property type="entry name" value="AAA"/>
    <property type="match status" value="1"/>
</dbReference>
<name>A0A4Q9LJ02_9MICR</name>
<sequence length="442" mass="50006">MSLLVEKYRPYSLTEVIGNKEAINTLKLVLSSNTLPHLLFTGPPGTGKTTCAKILGNWLSKDLLELNASDDRGIDVVRTKIKNFTLRKVDPKNNLTNKTNPNPSLTPNTRINSYKIIILDEADSMTTAAQQALRRIMETSKDTRFILICNTFSKIYEPIQSRCAVIKFERISDTEIQQRLSFIIEKEKIQVEEGVIQTISDLCEGDMRQAINTLSSVVFTKQHPIEKPLKEKENIKAANITNKEDTTNIEVPIITPSNDNNELDSKLTHVNHNTSNLTPFKDNNELDSKLTHVNHNTCNLTPSNNNNGNYTILKPFKVTTDYITKITGVPSPTKVKSILNLLLQKNEEEALKEFEEIWNLKYDPVDIISAFFRTAKYLENYELIKAIGMCHVRINEGFNSKIQFYGMFYDILSIKGSNIDSDIKDVSIIDSDIKGVNTTTNI</sequence>
<dbReference type="AlphaFoldDB" id="A0A4Q9LJ02"/>
<evidence type="ECO:0000313" key="6">
    <source>
        <dbReference type="EMBL" id="TBU07010.1"/>
    </source>
</evidence>
<dbReference type="SUPFAM" id="SSF48019">
    <property type="entry name" value="post-AAA+ oligomerization domain-like"/>
    <property type="match status" value="1"/>
</dbReference>
<dbReference type="InterPro" id="IPR013748">
    <property type="entry name" value="Rep_factorC_C"/>
</dbReference>
<evidence type="ECO:0000256" key="4">
    <source>
        <dbReference type="ARBA" id="ARBA00022840"/>
    </source>
</evidence>
<organism evidence="6 7">
    <name type="scientific">Hamiltosporidium magnivora</name>
    <dbReference type="NCBI Taxonomy" id="148818"/>
    <lineage>
        <taxon>Eukaryota</taxon>
        <taxon>Fungi</taxon>
        <taxon>Fungi incertae sedis</taxon>
        <taxon>Microsporidia</taxon>
        <taxon>Dubosqiidae</taxon>
        <taxon>Hamiltosporidium</taxon>
    </lineage>
</organism>
<dbReference type="InterPro" id="IPR047854">
    <property type="entry name" value="RFC_lid"/>
</dbReference>
<proteinExistence type="inferred from homology"/>
<dbReference type="Pfam" id="PF08542">
    <property type="entry name" value="Rep_fac_C"/>
    <property type="match status" value="1"/>
</dbReference>
<dbReference type="Pfam" id="PF21960">
    <property type="entry name" value="RCF1-5-like_lid"/>
    <property type="match status" value="1"/>
</dbReference>
<gene>
    <name evidence="6" type="ORF">CWI36_0342p0030</name>
</gene>
<dbReference type="VEuPathDB" id="MicrosporidiaDB:CWI36_0342p0030"/>
<dbReference type="GO" id="GO:0006271">
    <property type="term" value="P:DNA strand elongation involved in DNA replication"/>
    <property type="evidence" value="ECO:0007669"/>
    <property type="project" value="UniProtKB-ARBA"/>
</dbReference>
<dbReference type="InterPro" id="IPR003959">
    <property type="entry name" value="ATPase_AAA_core"/>
</dbReference>
<evidence type="ECO:0000313" key="7">
    <source>
        <dbReference type="Proteomes" id="UP000291404"/>
    </source>
</evidence>
<dbReference type="CDD" id="cd18140">
    <property type="entry name" value="HLD_clamp_RFC"/>
    <property type="match status" value="1"/>
</dbReference>
<dbReference type="VEuPathDB" id="MicrosporidiaDB:CWI39_2021p0010"/>
<comment type="similarity">
    <text evidence="1">Belongs to the activator 1 small subunits family.</text>
</comment>
<dbReference type="InterPro" id="IPR003593">
    <property type="entry name" value="AAA+_ATPase"/>
</dbReference>
<dbReference type="EMBL" id="PITI01000342">
    <property type="protein sequence ID" value="TBU07010.1"/>
    <property type="molecule type" value="Genomic_DNA"/>
</dbReference>
<dbReference type="GO" id="GO:0006281">
    <property type="term" value="P:DNA repair"/>
    <property type="evidence" value="ECO:0007669"/>
    <property type="project" value="TreeGrafter"/>
</dbReference>
<dbReference type="Gene3D" id="1.10.8.60">
    <property type="match status" value="1"/>
</dbReference>
<dbReference type="CDD" id="cd00009">
    <property type="entry name" value="AAA"/>
    <property type="match status" value="1"/>
</dbReference>
<dbReference type="InterPro" id="IPR008921">
    <property type="entry name" value="DNA_pol3_clamp-load_cplx_C"/>
</dbReference>
<dbReference type="GO" id="GO:0003677">
    <property type="term" value="F:DNA binding"/>
    <property type="evidence" value="ECO:0007669"/>
    <property type="project" value="InterPro"/>
</dbReference>